<evidence type="ECO:0000256" key="4">
    <source>
        <dbReference type="PROSITE-ProRule" id="PRU00464"/>
    </source>
</evidence>
<proteinExistence type="predicted"/>
<organism evidence="6 7">
    <name type="scientific">Candidatus Viridilinea halotolerans</name>
    <dbReference type="NCBI Taxonomy" id="2491704"/>
    <lineage>
        <taxon>Bacteria</taxon>
        <taxon>Bacillati</taxon>
        <taxon>Chloroflexota</taxon>
        <taxon>Chloroflexia</taxon>
        <taxon>Chloroflexales</taxon>
        <taxon>Chloroflexineae</taxon>
        <taxon>Oscillochloridaceae</taxon>
        <taxon>Candidatus Viridilinea</taxon>
    </lineage>
</organism>
<evidence type="ECO:0000259" key="5">
    <source>
        <dbReference type="PROSITE" id="PS51084"/>
    </source>
</evidence>
<evidence type="ECO:0000256" key="3">
    <source>
        <dbReference type="PIRSR" id="PIRSR639383-2"/>
    </source>
</evidence>
<keyword evidence="1" id="KW-0547">Nucleotide-binding</keyword>
<dbReference type="GO" id="GO:0000166">
    <property type="term" value="F:nucleotide binding"/>
    <property type="evidence" value="ECO:0007669"/>
    <property type="project" value="UniProtKB-KW"/>
</dbReference>
<sequence>METKFTPWRMDYIKGGGAAPVSGCVFCAITEAPPDHDRENLVLHRGEHCFAVLNLYPYNPAHLMVIPYGHCSDLALLEPRIANELFTLTRCAVGIINAEYKPQGFNLGMNLGRIAGAGIAEHLHMHIVPRWGGDSNFMPIIGETRLIPEDLDTTYGRLRGRFSSC</sequence>
<dbReference type="Proteomes" id="UP000280307">
    <property type="component" value="Unassembled WGS sequence"/>
</dbReference>
<dbReference type="SUPFAM" id="SSF54197">
    <property type="entry name" value="HIT-like"/>
    <property type="match status" value="1"/>
</dbReference>
<dbReference type="PROSITE" id="PS51084">
    <property type="entry name" value="HIT_2"/>
    <property type="match status" value="1"/>
</dbReference>
<protein>
    <submittedName>
        <fullName evidence="6">HIT domain-containing protein</fullName>
    </submittedName>
</protein>
<dbReference type="PANTHER" id="PTHR42997:SF1">
    <property type="entry name" value="AP-4-A PHOSPHORYLASE"/>
    <property type="match status" value="1"/>
</dbReference>
<dbReference type="EMBL" id="RSAS01000273">
    <property type="protein sequence ID" value="RRR74444.1"/>
    <property type="molecule type" value="Genomic_DNA"/>
</dbReference>
<reference evidence="6 7" key="1">
    <citation type="submission" date="2018-12" db="EMBL/GenBank/DDBJ databases">
        <title>Genome Sequence of Candidatus Viridilinea halotolerans isolated from saline sulfide-rich spring.</title>
        <authorList>
            <person name="Grouzdev D.S."/>
            <person name="Burganskaya E.I."/>
            <person name="Krutkina M.S."/>
            <person name="Sukhacheva M.V."/>
            <person name="Gorlenko V.M."/>
        </authorList>
    </citation>
    <scope>NUCLEOTIDE SEQUENCE [LARGE SCALE GENOMIC DNA]</scope>
    <source>
        <strain evidence="6">Chok-6</strain>
    </source>
</reference>
<dbReference type="CDD" id="cd01275">
    <property type="entry name" value="FHIT"/>
    <property type="match status" value="1"/>
</dbReference>
<dbReference type="InterPro" id="IPR011146">
    <property type="entry name" value="HIT-like"/>
</dbReference>
<feature type="active site" description="Tele-AMP-histidine intermediate" evidence="2">
    <location>
        <position position="124"/>
    </location>
</feature>
<evidence type="ECO:0000256" key="1">
    <source>
        <dbReference type="ARBA" id="ARBA00022741"/>
    </source>
</evidence>
<accession>A0A426U3M0</accession>
<feature type="short sequence motif" description="Histidine triad motif" evidence="4">
    <location>
        <begin position="122"/>
        <end position="126"/>
    </location>
</feature>
<evidence type="ECO:0000313" key="7">
    <source>
        <dbReference type="Proteomes" id="UP000280307"/>
    </source>
</evidence>
<gene>
    <name evidence="6" type="ORF">EI684_07095</name>
</gene>
<evidence type="ECO:0000256" key="2">
    <source>
        <dbReference type="PIRSR" id="PIRSR639383-1"/>
    </source>
</evidence>
<dbReference type="Pfam" id="PF01230">
    <property type="entry name" value="HIT"/>
    <property type="match status" value="1"/>
</dbReference>
<feature type="domain" description="HIT" evidence="5">
    <location>
        <begin position="25"/>
        <end position="137"/>
    </location>
</feature>
<evidence type="ECO:0000313" key="6">
    <source>
        <dbReference type="EMBL" id="RRR74444.1"/>
    </source>
</evidence>
<dbReference type="InterPro" id="IPR036265">
    <property type="entry name" value="HIT-like_sf"/>
</dbReference>
<dbReference type="InterPro" id="IPR052908">
    <property type="entry name" value="AP-4-A_phosphorylase"/>
</dbReference>
<dbReference type="PANTHER" id="PTHR42997">
    <property type="entry name" value="HIT FAMILY HYDROLASE"/>
    <property type="match status" value="1"/>
</dbReference>
<dbReference type="InterPro" id="IPR039383">
    <property type="entry name" value="FHIT"/>
</dbReference>
<comment type="caution">
    <text evidence="6">The sequence shown here is derived from an EMBL/GenBank/DDBJ whole genome shotgun (WGS) entry which is preliminary data.</text>
</comment>
<dbReference type="Gene3D" id="3.30.428.10">
    <property type="entry name" value="HIT-like"/>
    <property type="match status" value="1"/>
</dbReference>
<feature type="binding site" evidence="3">
    <location>
        <position position="54"/>
    </location>
    <ligand>
        <name>substrate</name>
    </ligand>
</feature>
<name>A0A426U3M0_9CHLR</name>
<dbReference type="AlphaFoldDB" id="A0A426U3M0"/>
<feature type="binding site" evidence="3">
    <location>
        <position position="126"/>
    </location>
    <ligand>
        <name>substrate</name>
    </ligand>
</feature>
<dbReference type="GO" id="GO:0003824">
    <property type="term" value="F:catalytic activity"/>
    <property type="evidence" value="ECO:0007669"/>
    <property type="project" value="InterPro"/>
</dbReference>